<comment type="caution">
    <text evidence="1">The sequence shown here is derived from an EMBL/GenBank/DDBJ whole genome shotgun (WGS) entry which is preliminary data.</text>
</comment>
<dbReference type="PANTHER" id="PTHR33116:SF86">
    <property type="entry name" value="REVERSE TRANSCRIPTASE DOMAIN-CONTAINING PROTEIN"/>
    <property type="match status" value="1"/>
</dbReference>
<proteinExistence type="predicted"/>
<dbReference type="EMBL" id="JACGWN010000009">
    <property type="protein sequence ID" value="KAL0433774.1"/>
    <property type="molecule type" value="Genomic_DNA"/>
</dbReference>
<gene>
    <name evidence="1" type="ORF">Slati_2711700</name>
</gene>
<dbReference type="AlphaFoldDB" id="A0AAW2VVV3"/>
<organism evidence="1">
    <name type="scientific">Sesamum latifolium</name>
    <dbReference type="NCBI Taxonomy" id="2727402"/>
    <lineage>
        <taxon>Eukaryota</taxon>
        <taxon>Viridiplantae</taxon>
        <taxon>Streptophyta</taxon>
        <taxon>Embryophyta</taxon>
        <taxon>Tracheophyta</taxon>
        <taxon>Spermatophyta</taxon>
        <taxon>Magnoliopsida</taxon>
        <taxon>eudicotyledons</taxon>
        <taxon>Gunneridae</taxon>
        <taxon>Pentapetalae</taxon>
        <taxon>asterids</taxon>
        <taxon>lamiids</taxon>
        <taxon>Lamiales</taxon>
        <taxon>Pedaliaceae</taxon>
        <taxon>Sesamum</taxon>
    </lineage>
</organism>
<accession>A0AAW2VVV3</accession>
<protein>
    <submittedName>
        <fullName evidence="1">Ribonuclease H protein</fullName>
    </submittedName>
</protein>
<reference evidence="1" key="1">
    <citation type="submission" date="2020-06" db="EMBL/GenBank/DDBJ databases">
        <authorList>
            <person name="Li T."/>
            <person name="Hu X."/>
            <person name="Zhang T."/>
            <person name="Song X."/>
            <person name="Zhang H."/>
            <person name="Dai N."/>
            <person name="Sheng W."/>
            <person name="Hou X."/>
            <person name="Wei L."/>
        </authorList>
    </citation>
    <scope>NUCLEOTIDE SEQUENCE</scope>
    <source>
        <strain evidence="1">KEN1</strain>
        <tissue evidence="1">Leaf</tissue>
    </source>
</reference>
<sequence>MVGRKKRELFGCIRDRVWKRVEGWKEKLLSQARKEILMKAIIQAIPSYCMSCFLLPESLLRELEGIASNFFWNNGDKSKIHWVAWPKLCTGKKEGGLGFRNLRAFNLAMLAKQGWCVLKHPDLLICQIWKARYFPHCDFFHAGHNASYTWRSVWEARNVVESGVRWRIGNGRAVRVWDDGWLDRPLTFKLITPHNMFIPDLCVE</sequence>
<reference evidence="1" key="2">
    <citation type="journal article" date="2024" name="Plant">
        <title>Genomic evolution and insights into agronomic trait innovations of Sesamum species.</title>
        <authorList>
            <person name="Miao H."/>
            <person name="Wang L."/>
            <person name="Qu L."/>
            <person name="Liu H."/>
            <person name="Sun Y."/>
            <person name="Le M."/>
            <person name="Wang Q."/>
            <person name="Wei S."/>
            <person name="Zheng Y."/>
            <person name="Lin W."/>
            <person name="Duan Y."/>
            <person name="Cao H."/>
            <person name="Xiong S."/>
            <person name="Wang X."/>
            <person name="Wei L."/>
            <person name="Li C."/>
            <person name="Ma Q."/>
            <person name="Ju M."/>
            <person name="Zhao R."/>
            <person name="Li G."/>
            <person name="Mu C."/>
            <person name="Tian Q."/>
            <person name="Mei H."/>
            <person name="Zhang T."/>
            <person name="Gao T."/>
            <person name="Zhang H."/>
        </authorList>
    </citation>
    <scope>NUCLEOTIDE SEQUENCE</scope>
    <source>
        <strain evidence="1">KEN1</strain>
    </source>
</reference>
<dbReference type="PANTHER" id="PTHR33116">
    <property type="entry name" value="REVERSE TRANSCRIPTASE ZINC-BINDING DOMAIN-CONTAINING PROTEIN-RELATED-RELATED"/>
    <property type="match status" value="1"/>
</dbReference>
<evidence type="ECO:0000313" key="1">
    <source>
        <dbReference type="EMBL" id="KAL0433774.1"/>
    </source>
</evidence>
<name>A0AAW2VVV3_9LAMI</name>